<dbReference type="Proteomes" id="UP001500506">
    <property type="component" value="Unassembled WGS sequence"/>
</dbReference>
<keyword evidence="4" id="KW-1185">Reference proteome</keyword>
<dbReference type="Pfam" id="PF01531">
    <property type="entry name" value="Glyco_transf_11"/>
    <property type="match status" value="1"/>
</dbReference>
<evidence type="ECO:0008006" key="5">
    <source>
        <dbReference type="Google" id="ProtNLM"/>
    </source>
</evidence>
<comment type="caution">
    <text evidence="3">The sequence shown here is derived from an EMBL/GenBank/DDBJ whole genome shotgun (WGS) entry which is preliminary data.</text>
</comment>
<reference evidence="4" key="1">
    <citation type="journal article" date="2019" name="Int. J. Syst. Evol. Microbiol.">
        <title>The Global Catalogue of Microorganisms (GCM) 10K type strain sequencing project: providing services to taxonomists for standard genome sequencing and annotation.</title>
        <authorList>
            <consortium name="The Broad Institute Genomics Platform"/>
            <consortium name="The Broad Institute Genome Sequencing Center for Infectious Disease"/>
            <person name="Wu L."/>
            <person name="Ma J."/>
        </authorList>
    </citation>
    <scope>NUCLEOTIDE SEQUENCE [LARGE SCALE GENOMIC DNA]</scope>
    <source>
        <strain evidence="4">JCM 14319</strain>
    </source>
</reference>
<dbReference type="EMBL" id="BAAANH010000004">
    <property type="protein sequence ID" value="GAA1762333.1"/>
    <property type="molecule type" value="Genomic_DNA"/>
</dbReference>
<accession>A0ABP4WT94</accession>
<proteinExistence type="predicted"/>
<sequence length="271" mass="30330">MGARAKRATARHVRGAADATLDLMRRGELTVTMTPQVGLRLGNFLYVWLHAHRAGMSGMPTMALASRAMEPWLTAFPALGELTIRRESLRFRDRREWDDVWLYQRFGVDFTADDVDAFVRAAVAPHIAPDDSGTLVINVRRGDYYTDFTDKYAFDQVGYVGAALDRVRPAKRVLVVSDDPEWCRVHLSSIIQTKTPEVTYAQPDPLANFLTVAGAARIIGTNSTFTYWAAYVAGVVHPDAEVVMPRFHARMAHGTDAHQLDPRWTAIDGFH</sequence>
<dbReference type="InterPro" id="IPR002516">
    <property type="entry name" value="Glyco_trans_11"/>
</dbReference>
<keyword evidence="1" id="KW-0328">Glycosyltransferase</keyword>
<keyword evidence="2" id="KW-0808">Transferase</keyword>
<evidence type="ECO:0000256" key="1">
    <source>
        <dbReference type="ARBA" id="ARBA00022676"/>
    </source>
</evidence>
<name>A0ABP4WT94_9MICO</name>
<evidence type="ECO:0000313" key="3">
    <source>
        <dbReference type="EMBL" id="GAA1762333.1"/>
    </source>
</evidence>
<evidence type="ECO:0000256" key="2">
    <source>
        <dbReference type="ARBA" id="ARBA00022679"/>
    </source>
</evidence>
<organism evidence="3 4">
    <name type="scientific">Agromyces humatus</name>
    <dbReference type="NCBI Taxonomy" id="279573"/>
    <lineage>
        <taxon>Bacteria</taxon>
        <taxon>Bacillati</taxon>
        <taxon>Actinomycetota</taxon>
        <taxon>Actinomycetes</taxon>
        <taxon>Micrococcales</taxon>
        <taxon>Microbacteriaceae</taxon>
        <taxon>Agromyces</taxon>
    </lineage>
</organism>
<gene>
    <name evidence="3" type="ORF">GCM10009747_22100</name>
</gene>
<protein>
    <recommendedName>
        <fullName evidence="5">Alpha-1,2-fucosyltransferase</fullName>
    </recommendedName>
</protein>
<evidence type="ECO:0000313" key="4">
    <source>
        <dbReference type="Proteomes" id="UP001500506"/>
    </source>
</evidence>